<dbReference type="RefSeq" id="WP_184990048.1">
    <property type="nucleotide sequence ID" value="NZ_BOMK01000068.1"/>
</dbReference>
<keyword evidence="1" id="KW-0134">Cell wall</keyword>
<feature type="chain" id="PRO_5038370032" evidence="7">
    <location>
        <begin position="29"/>
        <end position="331"/>
    </location>
</feature>
<reference evidence="9 10" key="1">
    <citation type="submission" date="2020-08" db="EMBL/GenBank/DDBJ databases">
        <title>Sequencing the genomes of 1000 actinobacteria strains.</title>
        <authorList>
            <person name="Klenk H.-P."/>
        </authorList>
    </citation>
    <scope>NUCLEOTIDE SEQUENCE [LARGE SCALE GENOMIC DNA]</scope>
    <source>
        <strain evidence="9 10">DSM 43149</strain>
    </source>
</reference>
<feature type="signal peptide" evidence="7">
    <location>
        <begin position="1"/>
        <end position="28"/>
    </location>
</feature>
<feature type="region of interest" description="Disordered" evidence="5">
    <location>
        <begin position="127"/>
        <end position="204"/>
    </location>
</feature>
<dbReference type="InterPro" id="IPR019931">
    <property type="entry name" value="LPXTG_anchor"/>
</dbReference>
<evidence type="ECO:0000256" key="2">
    <source>
        <dbReference type="ARBA" id="ARBA00022525"/>
    </source>
</evidence>
<keyword evidence="6" id="KW-1133">Transmembrane helix</keyword>
<feature type="region of interest" description="Disordered" evidence="5">
    <location>
        <begin position="79"/>
        <end position="100"/>
    </location>
</feature>
<protein>
    <submittedName>
        <fullName evidence="9">LPXTG-motif cell wall-anchored protein</fullName>
    </submittedName>
</protein>
<keyword evidence="6" id="KW-0812">Transmembrane</keyword>
<keyword evidence="6" id="KW-0472">Membrane</keyword>
<evidence type="ECO:0000313" key="10">
    <source>
        <dbReference type="Proteomes" id="UP000578112"/>
    </source>
</evidence>
<dbReference type="Pfam" id="PF00746">
    <property type="entry name" value="Gram_pos_anchor"/>
    <property type="match status" value="1"/>
</dbReference>
<feature type="compositionally biased region" description="Basic and acidic residues" evidence="5">
    <location>
        <begin position="88"/>
        <end position="100"/>
    </location>
</feature>
<keyword evidence="4" id="KW-0572">Peptidoglycan-anchor</keyword>
<evidence type="ECO:0000259" key="8">
    <source>
        <dbReference type="Pfam" id="PF00746"/>
    </source>
</evidence>
<organism evidence="9 10">
    <name type="scientific">Actinoplanes digitatis</name>
    <dbReference type="NCBI Taxonomy" id="1868"/>
    <lineage>
        <taxon>Bacteria</taxon>
        <taxon>Bacillati</taxon>
        <taxon>Actinomycetota</taxon>
        <taxon>Actinomycetes</taxon>
        <taxon>Micromonosporales</taxon>
        <taxon>Micromonosporaceae</taxon>
        <taxon>Actinoplanes</taxon>
    </lineage>
</organism>
<comment type="caution">
    <text evidence="9">The sequence shown here is derived from an EMBL/GenBank/DDBJ whole genome shotgun (WGS) entry which is preliminary data.</text>
</comment>
<keyword evidence="10" id="KW-1185">Reference proteome</keyword>
<evidence type="ECO:0000256" key="5">
    <source>
        <dbReference type="SAM" id="MobiDB-lite"/>
    </source>
</evidence>
<keyword evidence="2" id="KW-0964">Secreted</keyword>
<sequence>MNLKFPLRRTAAVAAGALIGLSGVVALAGPASAHHPEILSGTSCVNKDGSWEVTWTIENSEYDLVGKITAVEVTPAGSTIDGIAPEDSLPRRAREGSPRRAEDVITAVQTLGAADTAATIQVSAEWQRDKTITSTRTSNPIQKSDEVCKPKPTGTPSAPTDQPSTPTDQPSTPTDNPSTPTDNPSTPTDNPSTPAKPTKEPEFVYDETCDTVTVGITVPKDWEEDITVDFVTSEGDKKTVIGKRGETTTVEFPAVDGMKITATPKGYEGEDATITYEQPEDCNAGSGGGEEPSLPLTGAAAGSIAGGAAVLLAVGAGLFFMARRRKVKFTA</sequence>
<evidence type="ECO:0000256" key="6">
    <source>
        <dbReference type="SAM" id="Phobius"/>
    </source>
</evidence>
<name>A0A7W7HTB3_9ACTN</name>
<evidence type="ECO:0000256" key="3">
    <source>
        <dbReference type="ARBA" id="ARBA00022729"/>
    </source>
</evidence>
<evidence type="ECO:0000256" key="7">
    <source>
        <dbReference type="SAM" id="SignalP"/>
    </source>
</evidence>
<evidence type="ECO:0000256" key="1">
    <source>
        <dbReference type="ARBA" id="ARBA00022512"/>
    </source>
</evidence>
<feature type="transmembrane region" description="Helical" evidence="6">
    <location>
        <begin position="300"/>
        <end position="322"/>
    </location>
</feature>
<dbReference type="AlphaFoldDB" id="A0A7W7HTB3"/>
<dbReference type="NCBIfam" id="TIGR01167">
    <property type="entry name" value="LPXTG_anchor"/>
    <property type="match status" value="1"/>
</dbReference>
<accession>A0A7W7HTB3</accession>
<feature type="domain" description="Gram-positive cocci surface proteins LPxTG" evidence="8">
    <location>
        <begin position="291"/>
        <end position="326"/>
    </location>
</feature>
<dbReference type="Proteomes" id="UP000578112">
    <property type="component" value="Unassembled WGS sequence"/>
</dbReference>
<proteinExistence type="predicted"/>
<gene>
    <name evidence="9" type="ORF">BJ971_000879</name>
</gene>
<feature type="compositionally biased region" description="Low complexity" evidence="5">
    <location>
        <begin position="155"/>
        <end position="195"/>
    </location>
</feature>
<evidence type="ECO:0000313" key="9">
    <source>
        <dbReference type="EMBL" id="MBB4760323.1"/>
    </source>
</evidence>
<evidence type="ECO:0000256" key="4">
    <source>
        <dbReference type="ARBA" id="ARBA00023088"/>
    </source>
</evidence>
<dbReference type="EMBL" id="JACHNH010000001">
    <property type="protein sequence ID" value="MBB4760323.1"/>
    <property type="molecule type" value="Genomic_DNA"/>
</dbReference>
<keyword evidence="3 7" id="KW-0732">Signal</keyword>
<feature type="compositionally biased region" description="Polar residues" evidence="5">
    <location>
        <begin position="132"/>
        <end position="142"/>
    </location>
</feature>